<accession>A0ABU1NJU6</accession>
<dbReference type="Proteomes" id="UP001184230">
    <property type="component" value="Unassembled WGS sequence"/>
</dbReference>
<comment type="caution">
    <text evidence="2">The sequence shown here is derived from an EMBL/GenBank/DDBJ whole genome shotgun (WGS) entry which is preliminary data.</text>
</comment>
<dbReference type="InterPro" id="IPR048469">
    <property type="entry name" value="YchJ-like_M"/>
</dbReference>
<sequence length="142" mass="16506">MPRPTPDPCPCGRRDRRGDVLAYAACCGRYLDDFARTPAPDAETLMRSRYTAFVRERADYLLATWHPSHRPEHLDFEPGAKWLGLEVRGHVERDADHAEVEFVARQRSRSGTATRLAERSRFVREEREGGLLRWYYLDGVMR</sequence>
<evidence type="ECO:0000313" key="3">
    <source>
        <dbReference type="Proteomes" id="UP001184230"/>
    </source>
</evidence>
<feature type="domain" description="YchJ-like middle NTF2-like" evidence="1">
    <location>
        <begin position="41"/>
        <end position="139"/>
    </location>
</feature>
<dbReference type="EMBL" id="JAVDRF010000012">
    <property type="protein sequence ID" value="MDR6538724.1"/>
    <property type="molecule type" value="Genomic_DNA"/>
</dbReference>
<dbReference type="InterPro" id="IPR032710">
    <property type="entry name" value="NTF2-like_dom_sf"/>
</dbReference>
<dbReference type="SUPFAM" id="SSF54427">
    <property type="entry name" value="NTF2-like"/>
    <property type="match status" value="1"/>
</dbReference>
<evidence type="ECO:0000259" key="1">
    <source>
        <dbReference type="Pfam" id="PF17775"/>
    </source>
</evidence>
<gene>
    <name evidence="2" type="ORF">J2739_004517</name>
</gene>
<organism evidence="2 3">
    <name type="scientific">Variovorax soli</name>
    <dbReference type="NCBI Taxonomy" id="376815"/>
    <lineage>
        <taxon>Bacteria</taxon>
        <taxon>Pseudomonadati</taxon>
        <taxon>Pseudomonadota</taxon>
        <taxon>Betaproteobacteria</taxon>
        <taxon>Burkholderiales</taxon>
        <taxon>Comamonadaceae</taxon>
        <taxon>Variovorax</taxon>
    </lineage>
</organism>
<dbReference type="RefSeq" id="WP_309905792.1">
    <property type="nucleotide sequence ID" value="NZ_JAVDRF010000012.1"/>
</dbReference>
<proteinExistence type="predicted"/>
<name>A0ABU1NJU6_9BURK</name>
<evidence type="ECO:0000313" key="2">
    <source>
        <dbReference type="EMBL" id="MDR6538724.1"/>
    </source>
</evidence>
<dbReference type="Gene3D" id="3.10.450.50">
    <property type="match status" value="1"/>
</dbReference>
<protein>
    <submittedName>
        <fullName evidence="2">SEC-C motif-containing protein</fullName>
    </submittedName>
</protein>
<reference evidence="2 3" key="1">
    <citation type="submission" date="2023-07" db="EMBL/GenBank/DDBJ databases">
        <title>Sorghum-associated microbial communities from plants grown in Nebraska, USA.</title>
        <authorList>
            <person name="Schachtman D."/>
        </authorList>
    </citation>
    <scope>NUCLEOTIDE SEQUENCE [LARGE SCALE GENOMIC DNA]</scope>
    <source>
        <strain evidence="2 3">DS1781</strain>
    </source>
</reference>
<keyword evidence="3" id="KW-1185">Reference proteome</keyword>
<dbReference type="Pfam" id="PF17775">
    <property type="entry name" value="YchJ_M-like"/>
    <property type="match status" value="1"/>
</dbReference>